<sequence length="485" mass="53289">MKHWLLPSLLSVMGTICFAVPAEAAQLEVWRFDADNNRLTFTTDEAVQPRVQLLANPTRLVIDLPDTTLARSPVEDVLDGVIREVRVGQLDATTTRIVIELEPGYTLDPQRVRVRSTTSTRWTVELPAPAPVTAAATTIAQTSDPLEAQARIEDVRITPDGFFVRVTGEPDNIDQDNDRRPRRFTVEFENTVLAPAIAQRDIALDRHGVTRLQLIQDIDGDEPVVRLILDLDADSPNWRANPSDYGGVALNPSRGRVLTQGQSSQSLTTAETVTTAPLPVPDRPIPAPDAPSILAPVPLPDVSDSRVTIAIDAGHGGRDPGAVGIGGLRETDVVLDISLQVAQILEQQGVRVILTRRDDREIDLEPRVQTANRANANLFISIHANAISLDRPDVNGVETYYYSDAGQRLAQVIHNTVVRLTNSRDRRVRFARFYVLRNTTMPAVLVEVGFVTGAEDAQRLADPSFRTQMAEAIAAGILQYVQQNF</sequence>
<evidence type="ECO:0000256" key="2">
    <source>
        <dbReference type="SAM" id="MobiDB-lite"/>
    </source>
</evidence>
<evidence type="ECO:0000259" key="4">
    <source>
        <dbReference type="SMART" id="SM00646"/>
    </source>
</evidence>
<dbReference type="GO" id="GO:0009253">
    <property type="term" value="P:peptidoglycan catabolic process"/>
    <property type="evidence" value="ECO:0007669"/>
    <property type="project" value="InterPro"/>
</dbReference>
<keyword evidence="1" id="KW-0378">Hydrolase</keyword>
<accession>A0A9E8ZFR4</accession>
<dbReference type="KEGG" id="tsin:OXH18_11450"/>
<evidence type="ECO:0000256" key="3">
    <source>
        <dbReference type="SAM" id="SignalP"/>
    </source>
</evidence>
<feature type="region of interest" description="Disordered" evidence="2">
    <location>
        <begin position="258"/>
        <end position="281"/>
    </location>
</feature>
<dbReference type="EMBL" id="CP113797">
    <property type="protein sequence ID" value="WAL62574.1"/>
    <property type="molecule type" value="Genomic_DNA"/>
</dbReference>
<dbReference type="GO" id="GO:0008745">
    <property type="term" value="F:N-acetylmuramoyl-L-alanine amidase activity"/>
    <property type="evidence" value="ECO:0007669"/>
    <property type="project" value="InterPro"/>
</dbReference>
<keyword evidence="3" id="KW-0732">Signal</keyword>
<feature type="compositionally biased region" description="Polar residues" evidence="2">
    <location>
        <begin position="259"/>
        <end position="275"/>
    </location>
</feature>
<dbReference type="Gene3D" id="3.40.630.40">
    <property type="entry name" value="Zn-dependent exopeptidases"/>
    <property type="match status" value="1"/>
</dbReference>
<evidence type="ECO:0000313" key="5">
    <source>
        <dbReference type="EMBL" id="WAL62574.1"/>
    </source>
</evidence>
<keyword evidence="6" id="KW-1185">Reference proteome</keyword>
<feature type="domain" description="MurNAc-LAA" evidence="4">
    <location>
        <begin position="368"/>
        <end position="478"/>
    </location>
</feature>
<gene>
    <name evidence="5" type="ORF">OXH18_11450</name>
</gene>
<evidence type="ECO:0000256" key="1">
    <source>
        <dbReference type="ARBA" id="ARBA00022801"/>
    </source>
</evidence>
<dbReference type="Proteomes" id="UP001163152">
    <property type="component" value="Chromosome"/>
</dbReference>
<dbReference type="Gene3D" id="2.60.40.3500">
    <property type="match status" value="1"/>
</dbReference>
<dbReference type="Pfam" id="PF01520">
    <property type="entry name" value="Amidase_3"/>
    <property type="match status" value="1"/>
</dbReference>
<proteinExistence type="predicted"/>
<dbReference type="AlphaFoldDB" id="A0A9E8ZFR4"/>
<protein>
    <submittedName>
        <fullName evidence="5">N-acetylmuramoyl-L-alanine amidase</fullName>
    </submittedName>
</protein>
<dbReference type="InterPro" id="IPR002508">
    <property type="entry name" value="MurNAc-LAA_cat"/>
</dbReference>
<dbReference type="GO" id="GO:0030288">
    <property type="term" value="C:outer membrane-bounded periplasmic space"/>
    <property type="evidence" value="ECO:0007669"/>
    <property type="project" value="TreeGrafter"/>
</dbReference>
<dbReference type="InterPro" id="IPR050695">
    <property type="entry name" value="N-acetylmuramoyl_amidase_3"/>
</dbReference>
<feature type="chain" id="PRO_5039205684" evidence="3">
    <location>
        <begin position="25"/>
        <end position="485"/>
    </location>
</feature>
<dbReference type="Pfam" id="PF11741">
    <property type="entry name" value="AMIN"/>
    <property type="match status" value="1"/>
</dbReference>
<dbReference type="RefSeq" id="WP_268612914.1">
    <property type="nucleotide sequence ID" value="NZ_CP113797.1"/>
</dbReference>
<dbReference type="PANTHER" id="PTHR30404">
    <property type="entry name" value="N-ACETYLMURAMOYL-L-ALANINE AMIDASE"/>
    <property type="match status" value="1"/>
</dbReference>
<reference evidence="5" key="1">
    <citation type="submission" date="2022-12" db="EMBL/GenBank/DDBJ databases">
        <title>Polyphasic identification of a Novel Hot-Spring Cyanobacterium Ocullathermofonsia sinensis gen nov. sp. nov. and Genomic Insights on its Adaptations to the Thermal Habitat.</title>
        <authorList>
            <person name="Daroch M."/>
            <person name="Tang J."/>
            <person name="Jiang Y."/>
        </authorList>
    </citation>
    <scope>NUCLEOTIDE SEQUENCE</scope>
    <source>
        <strain evidence="5">PKUAC-SCTA174</strain>
    </source>
</reference>
<feature type="signal peptide" evidence="3">
    <location>
        <begin position="1"/>
        <end position="24"/>
    </location>
</feature>
<dbReference type="SMART" id="SM00646">
    <property type="entry name" value="Ami_3"/>
    <property type="match status" value="1"/>
</dbReference>
<dbReference type="PANTHER" id="PTHR30404:SF0">
    <property type="entry name" value="N-ACETYLMURAMOYL-L-ALANINE AMIDASE AMIC"/>
    <property type="match status" value="1"/>
</dbReference>
<dbReference type="CDD" id="cd02696">
    <property type="entry name" value="MurNAc-LAA"/>
    <property type="match status" value="1"/>
</dbReference>
<dbReference type="SUPFAM" id="SSF53187">
    <property type="entry name" value="Zn-dependent exopeptidases"/>
    <property type="match status" value="1"/>
</dbReference>
<name>A0A9E8ZFR4_9CYAN</name>
<evidence type="ECO:0000313" key="6">
    <source>
        <dbReference type="Proteomes" id="UP001163152"/>
    </source>
</evidence>
<organism evidence="5 6">
    <name type="scientific">Thermocoleostomius sinensis A174</name>
    <dbReference type="NCBI Taxonomy" id="2016057"/>
    <lineage>
        <taxon>Bacteria</taxon>
        <taxon>Bacillati</taxon>
        <taxon>Cyanobacteriota</taxon>
        <taxon>Cyanophyceae</taxon>
        <taxon>Oculatellales</taxon>
        <taxon>Oculatellaceae</taxon>
        <taxon>Thermocoleostomius</taxon>
    </lineage>
</organism>
<dbReference type="InterPro" id="IPR021731">
    <property type="entry name" value="AMIN_dom"/>
</dbReference>